<organism evidence="1 2">
    <name type="scientific">Acropora cervicornis</name>
    <name type="common">Staghorn coral</name>
    <dbReference type="NCBI Taxonomy" id="6130"/>
    <lineage>
        <taxon>Eukaryota</taxon>
        <taxon>Metazoa</taxon>
        <taxon>Cnidaria</taxon>
        <taxon>Anthozoa</taxon>
        <taxon>Hexacorallia</taxon>
        <taxon>Scleractinia</taxon>
        <taxon>Astrocoeniina</taxon>
        <taxon>Acroporidae</taxon>
        <taxon>Acropora</taxon>
    </lineage>
</organism>
<dbReference type="AlphaFoldDB" id="A0AAD9UTJ3"/>
<comment type="caution">
    <text evidence="1">The sequence shown here is derived from an EMBL/GenBank/DDBJ whole genome shotgun (WGS) entry which is preliminary data.</text>
</comment>
<evidence type="ECO:0000313" key="1">
    <source>
        <dbReference type="EMBL" id="KAK2549393.1"/>
    </source>
</evidence>
<reference evidence="1" key="1">
    <citation type="journal article" date="2023" name="G3 (Bethesda)">
        <title>Whole genome assembly and annotation of the endangered Caribbean coral Acropora cervicornis.</title>
        <authorList>
            <person name="Selwyn J.D."/>
            <person name="Vollmer S.V."/>
        </authorList>
    </citation>
    <scope>NUCLEOTIDE SEQUENCE</scope>
    <source>
        <strain evidence="1">K2</strain>
    </source>
</reference>
<evidence type="ECO:0000313" key="2">
    <source>
        <dbReference type="Proteomes" id="UP001249851"/>
    </source>
</evidence>
<name>A0AAD9UTJ3_ACRCE</name>
<proteinExistence type="predicted"/>
<accession>A0AAD9UTJ3</accession>
<dbReference type="Proteomes" id="UP001249851">
    <property type="component" value="Unassembled WGS sequence"/>
</dbReference>
<reference evidence="1" key="2">
    <citation type="journal article" date="2023" name="Science">
        <title>Genomic signatures of disease resistance in endangered staghorn corals.</title>
        <authorList>
            <person name="Vollmer S.V."/>
            <person name="Selwyn J.D."/>
            <person name="Despard B.A."/>
            <person name="Roesel C.L."/>
        </authorList>
    </citation>
    <scope>NUCLEOTIDE SEQUENCE</scope>
    <source>
        <strain evidence="1">K2</strain>
    </source>
</reference>
<keyword evidence="2" id="KW-1185">Reference proteome</keyword>
<dbReference type="EMBL" id="JARQWQ010000127">
    <property type="protein sequence ID" value="KAK2549393.1"/>
    <property type="molecule type" value="Genomic_DNA"/>
</dbReference>
<protein>
    <submittedName>
        <fullName evidence="1">Uncharacterized protein</fullName>
    </submittedName>
</protein>
<gene>
    <name evidence="1" type="ORF">P5673_030222</name>
</gene>
<sequence>MSLQDKQASKIIKKAVRKIDGPYQDKKLRNYSATMNKYLSKGHFVKILPCEMSVEGKVVWYLCNIQLPTPENLTRFAWFLIVPPKIWVPH</sequence>